<evidence type="ECO:0000313" key="2">
    <source>
        <dbReference type="EMBL" id="KAK1401685.1"/>
    </source>
</evidence>
<dbReference type="Gene3D" id="1.10.340.70">
    <property type="match status" value="1"/>
</dbReference>
<dbReference type="InterPro" id="IPR052160">
    <property type="entry name" value="Gypsy_RT_Integrase-like"/>
</dbReference>
<dbReference type="InterPro" id="IPR041588">
    <property type="entry name" value="Integrase_H2C2"/>
</dbReference>
<name>A0AAD8N4V5_9APIA</name>
<dbReference type="EMBL" id="JAUIZM010000001">
    <property type="protein sequence ID" value="KAK1401685.1"/>
    <property type="molecule type" value="Genomic_DNA"/>
</dbReference>
<dbReference type="Proteomes" id="UP001237642">
    <property type="component" value="Unassembled WGS sequence"/>
</dbReference>
<proteinExistence type="predicted"/>
<dbReference type="PANTHER" id="PTHR47266">
    <property type="entry name" value="ENDONUCLEASE-RELATED"/>
    <property type="match status" value="1"/>
</dbReference>
<dbReference type="AlphaFoldDB" id="A0AAD8N4V5"/>
<evidence type="ECO:0000313" key="3">
    <source>
        <dbReference type="Proteomes" id="UP001237642"/>
    </source>
</evidence>
<keyword evidence="3" id="KW-1185">Reference proteome</keyword>
<reference evidence="2" key="1">
    <citation type="submission" date="2023-02" db="EMBL/GenBank/DDBJ databases">
        <title>Genome of toxic invasive species Heracleum sosnowskyi carries increased number of genes despite the absence of recent whole-genome duplications.</title>
        <authorList>
            <person name="Schelkunov M."/>
            <person name="Shtratnikova V."/>
            <person name="Makarenko M."/>
            <person name="Klepikova A."/>
            <person name="Omelchenko D."/>
            <person name="Novikova G."/>
            <person name="Obukhova E."/>
            <person name="Bogdanov V."/>
            <person name="Penin A."/>
            <person name="Logacheva M."/>
        </authorList>
    </citation>
    <scope>NUCLEOTIDE SEQUENCE</scope>
    <source>
        <strain evidence="2">Hsosn_3</strain>
        <tissue evidence="2">Leaf</tissue>
    </source>
</reference>
<comment type="caution">
    <text evidence="2">The sequence shown here is derived from an EMBL/GenBank/DDBJ whole genome shotgun (WGS) entry which is preliminary data.</text>
</comment>
<feature type="domain" description="Integrase zinc-binding" evidence="1">
    <location>
        <begin position="69"/>
        <end position="95"/>
    </location>
</feature>
<protein>
    <recommendedName>
        <fullName evidence="1">Integrase zinc-binding domain-containing protein</fullName>
    </recommendedName>
</protein>
<organism evidence="2 3">
    <name type="scientific">Heracleum sosnowskyi</name>
    <dbReference type="NCBI Taxonomy" id="360622"/>
    <lineage>
        <taxon>Eukaryota</taxon>
        <taxon>Viridiplantae</taxon>
        <taxon>Streptophyta</taxon>
        <taxon>Embryophyta</taxon>
        <taxon>Tracheophyta</taxon>
        <taxon>Spermatophyta</taxon>
        <taxon>Magnoliopsida</taxon>
        <taxon>eudicotyledons</taxon>
        <taxon>Gunneridae</taxon>
        <taxon>Pentapetalae</taxon>
        <taxon>asterids</taxon>
        <taxon>campanulids</taxon>
        <taxon>Apiales</taxon>
        <taxon>Apiaceae</taxon>
        <taxon>Apioideae</taxon>
        <taxon>apioid superclade</taxon>
        <taxon>Tordylieae</taxon>
        <taxon>Tordyliinae</taxon>
        <taxon>Heracleum</taxon>
    </lineage>
</organism>
<accession>A0AAD8N4V5</accession>
<reference evidence="2" key="2">
    <citation type="submission" date="2023-05" db="EMBL/GenBank/DDBJ databases">
        <authorList>
            <person name="Schelkunov M.I."/>
        </authorList>
    </citation>
    <scope>NUCLEOTIDE SEQUENCE</scope>
    <source>
        <strain evidence="2">Hsosn_3</strain>
        <tissue evidence="2">Leaf</tissue>
    </source>
</reference>
<sequence length="134" mass="15305">MENYAGSVYFQVLRTPSINGKLVAPIDVASCWIDPSKAHLETGWLPNDTSEARKLYVRALRALAHKVTRLDFYWPNILADAKSYVKKCERCQKHAPVVRQPPEMMTSINSPIPFAMWGMDILGHFQWQVLKESS</sequence>
<evidence type="ECO:0000259" key="1">
    <source>
        <dbReference type="Pfam" id="PF17921"/>
    </source>
</evidence>
<gene>
    <name evidence="2" type="ORF">POM88_001290</name>
</gene>
<dbReference type="Pfam" id="PF17921">
    <property type="entry name" value="Integrase_H2C2"/>
    <property type="match status" value="1"/>
</dbReference>